<evidence type="ECO:0000259" key="10">
    <source>
        <dbReference type="Pfam" id="PF20644"/>
    </source>
</evidence>
<feature type="domain" description="Rrn7/TAF1B C-terminal cyclin" evidence="11">
    <location>
        <begin position="222"/>
        <end position="384"/>
    </location>
</feature>
<comment type="similarity">
    <text evidence="2">Belongs to the RRN7/TAF1B family.</text>
</comment>
<protein>
    <recommendedName>
        <fullName evidence="14">RRN7-type domain-containing protein</fullName>
    </recommendedName>
</protein>
<evidence type="ECO:0008006" key="14">
    <source>
        <dbReference type="Google" id="ProtNLM"/>
    </source>
</evidence>
<gene>
    <name evidence="12" type="ORF">BT63DRAFT_480240</name>
</gene>
<dbReference type="InterPro" id="IPR033599">
    <property type="entry name" value="TAF1B/Rrn7"/>
</dbReference>
<dbReference type="GO" id="GO:0001164">
    <property type="term" value="F:RNA polymerase I core promoter sequence-specific DNA binding"/>
    <property type="evidence" value="ECO:0007669"/>
    <property type="project" value="InterPro"/>
</dbReference>
<evidence type="ECO:0000256" key="5">
    <source>
        <dbReference type="ARBA" id="ARBA00022833"/>
    </source>
</evidence>
<evidence type="ECO:0000256" key="9">
    <source>
        <dbReference type="ARBA" id="ARBA00023242"/>
    </source>
</evidence>
<keyword evidence="7" id="KW-0238">DNA-binding</keyword>
<dbReference type="GO" id="GO:0042790">
    <property type="term" value="P:nucleolar large rRNA transcription by RNA polymerase I"/>
    <property type="evidence" value="ECO:0007669"/>
    <property type="project" value="TreeGrafter"/>
</dbReference>
<sequence length="531" mass="61240">MDVLVEGDVCGIENCDSSLWRSNNDGSQTCEYGHTKQRFIGDTGSGDEIEEYHLLGTTTRKKKEKREKKKSNILVGHDQINLMLLCHQWILRKQSWWLCQEQKFPAEFEELLCALWEQRLNALTFKFDSTAQEIFNTQLDAEQDISLKKLKFNQPPTIDETISLCYLAAFILRIPVLLGDLVRWAGSEQLLFVNAPAYLPQDMRDRISPQSLNLLRPPGAISATRIQEKTALLFAAYKEEIGLELPALNVPLCLYRIIQDVALPLEIYPAVKHLAALLEFDFHFPERSRREWRKDVPEQQLAALVVIATKLIFPFDAKLVVPETNAEPAMATLDWEAWHKSRKKRNEARANQRVMTHAEAIDMTEKDVLYLSEERLDQYMDWFADTYARPDELYAMSKKDEHQQAIFEMFPIEEKPRKLVEVDEVEVREAQLKRLKEVQAGLKVKKAQKKLPAGHHRPGAEYLRITHVDNLDGVAKAFYQAVAEPLALDMEDLIALVCALETRLRKLMRTKRKTIVVDSDDIDSDDMSEEF</sequence>
<evidence type="ECO:0000256" key="1">
    <source>
        <dbReference type="ARBA" id="ARBA00004604"/>
    </source>
</evidence>
<accession>A0A6A6UAB7</accession>
<dbReference type="EMBL" id="MU004236">
    <property type="protein sequence ID" value="KAF2668890.1"/>
    <property type="molecule type" value="Genomic_DNA"/>
</dbReference>
<proteinExistence type="inferred from homology"/>
<dbReference type="Pfam" id="PF20644">
    <property type="entry name" value="Rrn7_cyclin_N"/>
    <property type="match status" value="1"/>
</dbReference>
<evidence type="ECO:0000256" key="3">
    <source>
        <dbReference type="ARBA" id="ARBA00022723"/>
    </source>
</evidence>
<feature type="domain" description="Rrn7/TAF1B N-terminal cyclin" evidence="10">
    <location>
        <begin position="88"/>
        <end position="201"/>
    </location>
</feature>
<evidence type="ECO:0000313" key="12">
    <source>
        <dbReference type="EMBL" id="KAF2668890.1"/>
    </source>
</evidence>
<dbReference type="GO" id="GO:0070860">
    <property type="term" value="C:RNA polymerase I core factor complex"/>
    <property type="evidence" value="ECO:0007669"/>
    <property type="project" value="InterPro"/>
</dbReference>
<organism evidence="12 13">
    <name type="scientific">Microthyrium microscopicum</name>
    <dbReference type="NCBI Taxonomy" id="703497"/>
    <lineage>
        <taxon>Eukaryota</taxon>
        <taxon>Fungi</taxon>
        <taxon>Dikarya</taxon>
        <taxon>Ascomycota</taxon>
        <taxon>Pezizomycotina</taxon>
        <taxon>Dothideomycetes</taxon>
        <taxon>Dothideomycetes incertae sedis</taxon>
        <taxon>Microthyriales</taxon>
        <taxon>Microthyriaceae</taxon>
        <taxon>Microthyrium</taxon>
    </lineage>
</organism>
<evidence type="ECO:0000256" key="4">
    <source>
        <dbReference type="ARBA" id="ARBA00022771"/>
    </source>
</evidence>
<keyword evidence="9" id="KW-0539">Nucleus</keyword>
<dbReference type="InterPro" id="IPR048540">
    <property type="entry name" value="Rrn7_cyclin_N"/>
</dbReference>
<keyword evidence="8" id="KW-0804">Transcription</keyword>
<dbReference type="AlphaFoldDB" id="A0A6A6UAB7"/>
<keyword evidence="6" id="KW-0805">Transcription regulation</keyword>
<dbReference type="GO" id="GO:0008270">
    <property type="term" value="F:zinc ion binding"/>
    <property type="evidence" value="ECO:0007669"/>
    <property type="project" value="UniProtKB-KW"/>
</dbReference>
<keyword evidence="5" id="KW-0862">Zinc</keyword>
<dbReference type="Proteomes" id="UP000799302">
    <property type="component" value="Unassembled WGS sequence"/>
</dbReference>
<dbReference type="OrthoDB" id="428577at2759"/>
<evidence type="ECO:0000313" key="13">
    <source>
        <dbReference type="Proteomes" id="UP000799302"/>
    </source>
</evidence>
<keyword evidence="3" id="KW-0479">Metal-binding</keyword>
<comment type="subcellular location">
    <subcellularLocation>
        <location evidence="1">Nucleus</location>
        <location evidence="1">Nucleolus</location>
    </subcellularLocation>
</comment>
<name>A0A6A6UAB7_9PEZI</name>
<keyword evidence="4" id="KW-0863">Zinc-finger</keyword>
<dbReference type="PANTHER" id="PTHR31576">
    <property type="entry name" value="TATA BOX-BINDING PROTEIN-ASSOCIATED FACTOR RNA POLYMERASE I SUBUNIT B"/>
    <property type="match status" value="1"/>
</dbReference>
<dbReference type="InterPro" id="IPR048538">
    <property type="entry name" value="Rrn7_cyclin_C"/>
</dbReference>
<reference evidence="12" key="1">
    <citation type="journal article" date="2020" name="Stud. Mycol.">
        <title>101 Dothideomycetes genomes: a test case for predicting lifestyles and emergence of pathogens.</title>
        <authorList>
            <person name="Haridas S."/>
            <person name="Albert R."/>
            <person name="Binder M."/>
            <person name="Bloem J."/>
            <person name="Labutti K."/>
            <person name="Salamov A."/>
            <person name="Andreopoulos B."/>
            <person name="Baker S."/>
            <person name="Barry K."/>
            <person name="Bills G."/>
            <person name="Bluhm B."/>
            <person name="Cannon C."/>
            <person name="Castanera R."/>
            <person name="Culley D."/>
            <person name="Daum C."/>
            <person name="Ezra D."/>
            <person name="Gonzalez J."/>
            <person name="Henrissat B."/>
            <person name="Kuo A."/>
            <person name="Liang C."/>
            <person name="Lipzen A."/>
            <person name="Lutzoni F."/>
            <person name="Magnuson J."/>
            <person name="Mondo S."/>
            <person name="Nolan M."/>
            <person name="Ohm R."/>
            <person name="Pangilinan J."/>
            <person name="Park H.-J."/>
            <person name="Ramirez L."/>
            <person name="Alfaro M."/>
            <person name="Sun H."/>
            <person name="Tritt A."/>
            <person name="Yoshinaga Y."/>
            <person name="Zwiers L.-H."/>
            <person name="Turgeon B."/>
            <person name="Goodwin S."/>
            <person name="Spatafora J."/>
            <person name="Crous P."/>
            <person name="Grigoriev I."/>
        </authorList>
    </citation>
    <scope>NUCLEOTIDE SEQUENCE</scope>
    <source>
        <strain evidence="12">CBS 115976</strain>
    </source>
</reference>
<dbReference type="PANTHER" id="PTHR31576:SF2">
    <property type="entry name" value="TATA BOX-BINDING PROTEIN-ASSOCIATED FACTOR RNA POLYMERASE I SUBUNIT B"/>
    <property type="match status" value="1"/>
</dbReference>
<dbReference type="Pfam" id="PF20645">
    <property type="entry name" value="Rrn7_cyclin_C"/>
    <property type="match status" value="1"/>
</dbReference>
<keyword evidence="13" id="KW-1185">Reference proteome</keyword>
<evidence type="ECO:0000256" key="8">
    <source>
        <dbReference type="ARBA" id="ARBA00023163"/>
    </source>
</evidence>
<evidence type="ECO:0000256" key="6">
    <source>
        <dbReference type="ARBA" id="ARBA00023015"/>
    </source>
</evidence>
<evidence type="ECO:0000256" key="7">
    <source>
        <dbReference type="ARBA" id="ARBA00023125"/>
    </source>
</evidence>
<evidence type="ECO:0000256" key="2">
    <source>
        <dbReference type="ARBA" id="ARBA00006899"/>
    </source>
</evidence>
<evidence type="ECO:0000259" key="11">
    <source>
        <dbReference type="Pfam" id="PF20645"/>
    </source>
</evidence>